<keyword evidence="3" id="KW-1185">Reference proteome</keyword>
<sequence>MESFVKIKSTPIGVALLGSKTLKCQSNVKDVKFGEEKQLLPVNSRIQQIIADHILDMVDYGQDTKSDSCGIFARIAPVLHIAQNPRPLSIILDTATDSMGHGHLVVLCQTLENDEPKIYFYKLICMGADLTSDGFLRTLLKTFEQHKETHGIDLYAYFKNNLIGLGTYAVAVFYGFVSTGTGRCFGDFEADRGVGTTTATAMIAGFRKLRGKNRKKVGDEESGTAGDGDDQGLEDSEGAGNDVGGNDAGDEVEEEEL</sequence>
<comment type="caution">
    <text evidence="2">The sequence shown here is derived from an EMBL/GenBank/DDBJ whole genome shotgun (WGS) entry which is preliminary data.</text>
</comment>
<evidence type="ECO:0000313" key="2">
    <source>
        <dbReference type="EMBL" id="CAG7729801.1"/>
    </source>
</evidence>
<evidence type="ECO:0000256" key="1">
    <source>
        <dbReference type="SAM" id="MobiDB-lite"/>
    </source>
</evidence>
<dbReference type="AlphaFoldDB" id="A0A8J2PAQ0"/>
<feature type="region of interest" description="Disordered" evidence="1">
    <location>
        <begin position="211"/>
        <end position="257"/>
    </location>
</feature>
<organism evidence="2 3">
    <name type="scientific">Allacma fusca</name>
    <dbReference type="NCBI Taxonomy" id="39272"/>
    <lineage>
        <taxon>Eukaryota</taxon>
        <taxon>Metazoa</taxon>
        <taxon>Ecdysozoa</taxon>
        <taxon>Arthropoda</taxon>
        <taxon>Hexapoda</taxon>
        <taxon>Collembola</taxon>
        <taxon>Symphypleona</taxon>
        <taxon>Sminthuridae</taxon>
        <taxon>Allacma</taxon>
    </lineage>
</organism>
<feature type="compositionally biased region" description="Acidic residues" evidence="1">
    <location>
        <begin position="248"/>
        <end position="257"/>
    </location>
</feature>
<dbReference type="Proteomes" id="UP000708208">
    <property type="component" value="Unassembled WGS sequence"/>
</dbReference>
<dbReference type="EMBL" id="CAJVCH010184374">
    <property type="protein sequence ID" value="CAG7729801.1"/>
    <property type="molecule type" value="Genomic_DNA"/>
</dbReference>
<gene>
    <name evidence="2" type="ORF">AFUS01_LOCUS18493</name>
</gene>
<accession>A0A8J2PAQ0</accession>
<protein>
    <submittedName>
        <fullName evidence="2">Uncharacterized protein</fullName>
    </submittedName>
</protein>
<feature type="compositionally biased region" description="Acidic residues" evidence="1">
    <location>
        <begin position="227"/>
        <end position="237"/>
    </location>
</feature>
<name>A0A8J2PAQ0_9HEXA</name>
<reference evidence="2" key="1">
    <citation type="submission" date="2021-06" db="EMBL/GenBank/DDBJ databases">
        <authorList>
            <person name="Hodson N. C."/>
            <person name="Mongue J. A."/>
            <person name="Jaron S. K."/>
        </authorList>
    </citation>
    <scope>NUCLEOTIDE SEQUENCE</scope>
</reference>
<proteinExistence type="predicted"/>
<evidence type="ECO:0000313" key="3">
    <source>
        <dbReference type="Proteomes" id="UP000708208"/>
    </source>
</evidence>